<sequence length="103" mass="12013">MHVVVKVDAEKAKCWSDKELLIQWHKGFKGTLLTQKFVKGEDLNSFELQTVNECISEYRKRLIDISWFMRSLSEPIVRMANKEDKCTGRFYLLPSMALSLRAS</sequence>
<proteinExistence type="predicted"/>
<accession>A0A119D0B1</accession>
<protein>
    <submittedName>
        <fullName evidence="1">Uncharacterized protein</fullName>
    </submittedName>
</protein>
<dbReference type="Proteomes" id="UP000055702">
    <property type="component" value="Unassembled WGS sequence"/>
</dbReference>
<dbReference type="AlphaFoldDB" id="A0A119D0B1"/>
<comment type="caution">
    <text evidence="1">The sequence shown here is derived from an EMBL/GenBank/DDBJ whole genome shotgun (WGS) entry which is preliminary data.</text>
</comment>
<evidence type="ECO:0000313" key="2">
    <source>
        <dbReference type="Proteomes" id="UP000055702"/>
    </source>
</evidence>
<gene>
    <name evidence="1" type="ORF">AWJ07_13050</name>
</gene>
<organism evidence="1">
    <name type="scientific">Shewanella frigidimarina</name>
    <dbReference type="NCBI Taxonomy" id="56812"/>
    <lineage>
        <taxon>Bacteria</taxon>
        <taxon>Pseudomonadati</taxon>
        <taxon>Pseudomonadota</taxon>
        <taxon>Gammaproteobacteria</taxon>
        <taxon>Alteromonadales</taxon>
        <taxon>Shewanellaceae</taxon>
        <taxon>Shewanella</taxon>
    </lineage>
</organism>
<reference evidence="1 2" key="1">
    <citation type="submission" date="2016-01" db="EMBL/GenBank/DDBJ databases">
        <title>Draft genome of the antarctic isolate Shewanella frigidimarina Ag06-30.</title>
        <authorList>
            <person name="Parmeciano Di Noto G."/>
            <person name="Vazquez S."/>
            <person name="Mac Cormack W."/>
            <person name="Iriarte A."/>
            <person name="Quiroga C."/>
        </authorList>
    </citation>
    <scope>NUCLEOTIDE SEQUENCE [LARGE SCALE GENOMIC DNA]</scope>
    <source>
        <strain evidence="1 2">Ag06-30</strain>
    </source>
</reference>
<evidence type="ECO:0000313" key="1">
    <source>
        <dbReference type="EMBL" id="KVX02630.1"/>
    </source>
</evidence>
<name>A0A119D0B1_SHEFR</name>
<dbReference type="EMBL" id="LRDC01000011">
    <property type="protein sequence ID" value="KVX02630.1"/>
    <property type="molecule type" value="Genomic_DNA"/>
</dbReference>